<feature type="non-terminal residue" evidence="2">
    <location>
        <position position="1"/>
    </location>
</feature>
<proteinExistence type="predicted"/>
<evidence type="ECO:0000313" key="2">
    <source>
        <dbReference type="EMBL" id="CAG8833936.1"/>
    </source>
</evidence>
<gene>
    <name evidence="2" type="ORF">GMARGA_LOCUS31796</name>
</gene>
<dbReference type="Proteomes" id="UP000789901">
    <property type="component" value="Unassembled WGS sequence"/>
</dbReference>
<name>A0ABN7WJU2_GIGMA</name>
<protein>
    <submittedName>
        <fullName evidence="2">39122_t:CDS:1</fullName>
    </submittedName>
</protein>
<reference evidence="2 3" key="1">
    <citation type="submission" date="2021-06" db="EMBL/GenBank/DDBJ databases">
        <authorList>
            <person name="Kallberg Y."/>
            <person name="Tangrot J."/>
            <person name="Rosling A."/>
        </authorList>
    </citation>
    <scope>NUCLEOTIDE SEQUENCE [LARGE SCALE GENOMIC DNA]</scope>
    <source>
        <strain evidence="2 3">120-4 pot B 10/14</strain>
    </source>
</reference>
<accession>A0ABN7WJU2</accession>
<comment type="caution">
    <text evidence="2">The sequence shown here is derived from an EMBL/GenBank/DDBJ whole genome shotgun (WGS) entry which is preliminary data.</text>
</comment>
<dbReference type="EMBL" id="CAJVQB010048343">
    <property type="protein sequence ID" value="CAG8833936.1"/>
    <property type="molecule type" value="Genomic_DNA"/>
</dbReference>
<keyword evidence="3" id="KW-1185">Reference proteome</keyword>
<sequence length="57" mass="6300">QTLGKSESGSKFEPDSNSNYFTTQSGSSSNIKLLAWFESSLSPVRRFESGPKVRNPM</sequence>
<evidence type="ECO:0000313" key="3">
    <source>
        <dbReference type="Proteomes" id="UP000789901"/>
    </source>
</evidence>
<feature type="compositionally biased region" description="Polar residues" evidence="1">
    <location>
        <begin position="15"/>
        <end position="27"/>
    </location>
</feature>
<evidence type="ECO:0000256" key="1">
    <source>
        <dbReference type="SAM" id="MobiDB-lite"/>
    </source>
</evidence>
<feature type="region of interest" description="Disordered" evidence="1">
    <location>
        <begin position="1"/>
        <end position="27"/>
    </location>
</feature>
<organism evidence="2 3">
    <name type="scientific">Gigaspora margarita</name>
    <dbReference type="NCBI Taxonomy" id="4874"/>
    <lineage>
        <taxon>Eukaryota</taxon>
        <taxon>Fungi</taxon>
        <taxon>Fungi incertae sedis</taxon>
        <taxon>Mucoromycota</taxon>
        <taxon>Glomeromycotina</taxon>
        <taxon>Glomeromycetes</taxon>
        <taxon>Diversisporales</taxon>
        <taxon>Gigasporaceae</taxon>
        <taxon>Gigaspora</taxon>
    </lineage>
</organism>